<dbReference type="AlphaFoldDB" id="A0A5Q6S339"/>
<gene>
    <name evidence="2" type="ORF">FE697_002440</name>
</gene>
<dbReference type="InterPro" id="IPR036396">
    <property type="entry name" value="Cyt_P450_sf"/>
</dbReference>
<dbReference type="SUPFAM" id="SSF48264">
    <property type="entry name" value="Cytochrome P450"/>
    <property type="match status" value="1"/>
</dbReference>
<dbReference type="GO" id="GO:0004497">
    <property type="term" value="F:monooxygenase activity"/>
    <property type="evidence" value="ECO:0007669"/>
    <property type="project" value="InterPro"/>
</dbReference>
<dbReference type="OrthoDB" id="502624at2"/>
<dbReference type="PANTHER" id="PTHR46696:SF6">
    <property type="entry name" value="P450, PUTATIVE (EUROFUNG)-RELATED"/>
    <property type="match status" value="1"/>
</dbReference>
<dbReference type="GO" id="GO:0020037">
    <property type="term" value="F:heme binding"/>
    <property type="evidence" value="ECO:0007669"/>
    <property type="project" value="InterPro"/>
</dbReference>
<dbReference type="PANTHER" id="PTHR46696">
    <property type="entry name" value="P450, PUTATIVE (EUROFUNG)-RELATED"/>
    <property type="match status" value="1"/>
</dbReference>
<dbReference type="InterPro" id="IPR001128">
    <property type="entry name" value="Cyt_P450"/>
</dbReference>
<evidence type="ECO:0000256" key="1">
    <source>
        <dbReference type="ARBA" id="ARBA00010617"/>
    </source>
</evidence>
<name>A0A5Q6S339_9ACTN</name>
<comment type="similarity">
    <text evidence="1">Belongs to the cytochrome P450 family.</text>
</comment>
<organism evidence="2 3">
    <name type="scientific">Mumia zhuanghuii</name>
    <dbReference type="NCBI Taxonomy" id="2585211"/>
    <lineage>
        <taxon>Bacteria</taxon>
        <taxon>Bacillati</taxon>
        <taxon>Actinomycetota</taxon>
        <taxon>Actinomycetes</taxon>
        <taxon>Propionibacteriales</taxon>
        <taxon>Nocardioidaceae</taxon>
        <taxon>Mumia</taxon>
    </lineage>
</organism>
<reference evidence="2 3" key="1">
    <citation type="submission" date="2019-09" db="EMBL/GenBank/DDBJ databases">
        <title>Mumia zhuanghuii sp. nov. isolated from the intestinal contents of plateau pika (Ochotona curzoniae) in the Qinghai-Tibet plateau of China.</title>
        <authorList>
            <person name="Tian Z."/>
        </authorList>
    </citation>
    <scope>NUCLEOTIDE SEQUENCE [LARGE SCALE GENOMIC DNA]</scope>
    <source>
        <strain evidence="3">350</strain>
    </source>
</reference>
<dbReference type="Pfam" id="PF00067">
    <property type="entry name" value="p450"/>
    <property type="match status" value="1"/>
</dbReference>
<protein>
    <submittedName>
        <fullName evidence="2">Cytochrome P450</fullName>
    </submittedName>
</protein>
<comment type="caution">
    <text evidence="2">The sequence shown here is derived from an EMBL/GenBank/DDBJ whole genome shotgun (WGS) entry which is preliminary data.</text>
</comment>
<evidence type="ECO:0000313" key="2">
    <source>
        <dbReference type="EMBL" id="KAA1424793.1"/>
    </source>
</evidence>
<accession>A0A5Q6S339</accession>
<evidence type="ECO:0000313" key="3">
    <source>
        <dbReference type="Proteomes" id="UP000307768"/>
    </source>
</evidence>
<sequence length="360" mass="38424">MTELSEPFPRTARDGLGRLVLRRHADVVAAAHDPATFSSAVSRYLQVPNGLDGAEHAAFRRLLDPFFAPERMSALAPALERTAHGVVAALGVGTFDAVSVLGARFAVRAQSVWLGWPTDLEDELLAWVEDNRAASRSGDVARTTKVAERFDAIIRSLLAARRDDGVPVDVTTELMGLKTEDGRGLTDAELVSILRNWTGGDLSSLALCTGVVVHWLATHPAHQPALAVADDESLDAAIVEMLRLDDPFVSNRRIATSDTTAGGCPVAAGDRLVLDWRAANRDPDAFADADSYDPDGHAAANLVYGTGPHVCPGRPLATLELRILVRTLLAAGRVTLDDSHRPVREEAPAAGFRSVSVTLA</sequence>
<dbReference type="Proteomes" id="UP000307768">
    <property type="component" value="Unassembled WGS sequence"/>
</dbReference>
<dbReference type="GO" id="GO:0005506">
    <property type="term" value="F:iron ion binding"/>
    <property type="evidence" value="ECO:0007669"/>
    <property type="project" value="InterPro"/>
</dbReference>
<dbReference type="GO" id="GO:0016705">
    <property type="term" value="F:oxidoreductase activity, acting on paired donors, with incorporation or reduction of molecular oxygen"/>
    <property type="evidence" value="ECO:0007669"/>
    <property type="project" value="InterPro"/>
</dbReference>
<dbReference type="RefSeq" id="WP_149767923.1">
    <property type="nucleotide sequence ID" value="NZ_VDFQ02000001.1"/>
</dbReference>
<proteinExistence type="inferred from homology"/>
<dbReference type="EMBL" id="VDFQ02000001">
    <property type="protein sequence ID" value="KAA1424793.1"/>
    <property type="molecule type" value="Genomic_DNA"/>
</dbReference>
<dbReference type="Gene3D" id="1.10.630.10">
    <property type="entry name" value="Cytochrome P450"/>
    <property type="match status" value="1"/>
</dbReference>